<dbReference type="CDD" id="cd00082">
    <property type="entry name" value="HisKA"/>
    <property type="match status" value="1"/>
</dbReference>
<dbReference type="PANTHER" id="PTHR43065">
    <property type="entry name" value="SENSOR HISTIDINE KINASE"/>
    <property type="match status" value="1"/>
</dbReference>
<dbReference type="InterPro" id="IPR013655">
    <property type="entry name" value="PAS_fold_3"/>
</dbReference>
<dbReference type="Pfam" id="PF13426">
    <property type="entry name" value="PAS_9"/>
    <property type="match status" value="2"/>
</dbReference>
<dbReference type="SUPFAM" id="SSF55874">
    <property type="entry name" value="ATPase domain of HSP90 chaperone/DNA topoisomerase II/histidine kinase"/>
    <property type="match status" value="1"/>
</dbReference>
<dbReference type="SMART" id="SM00388">
    <property type="entry name" value="HisKA"/>
    <property type="match status" value="1"/>
</dbReference>
<dbReference type="SMART" id="SM00065">
    <property type="entry name" value="GAF"/>
    <property type="match status" value="3"/>
</dbReference>
<dbReference type="AlphaFoldDB" id="A0A4Y7LI55"/>
<keyword evidence="4 9" id="KW-0418">Kinase</keyword>
<feature type="domain" description="PAC" evidence="8">
    <location>
        <begin position="544"/>
        <end position="597"/>
    </location>
</feature>
<dbReference type="InterPro" id="IPR029016">
    <property type="entry name" value="GAF-like_dom_sf"/>
</dbReference>
<dbReference type="InterPro" id="IPR036097">
    <property type="entry name" value="HisK_dim/P_sf"/>
</dbReference>
<dbReference type="InterPro" id="IPR004358">
    <property type="entry name" value="Sig_transdc_His_kin-like_C"/>
</dbReference>
<dbReference type="InterPro" id="IPR003594">
    <property type="entry name" value="HATPase_dom"/>
</dbReference>
<reference evidence="9" key="1">
    <citation type="submission" date="2017-06" db="EMBL/GenBank/DDBJ databases">
        <authorList>
            <person name="Nizam F."/>
        </authorList>
    </citation>
    <scope>NUCLEOTIDE SEQUENCE</scope>
    <source>
        <strain evidence="9">SRM16</strain>
    </source>
</reference>
<dbReference type="EC" id="2.7.13.3" evidence="2"/>
<dbReference type="PRINTS" id="PR00344">
    <property type="entry name" value="BCTRLSENSOR"/>
</dbReference>
<reference evidence="9" key="2">
    <citation type="submission" date="2019-06" db="EMBL/GenBank/DDBJ databases">
        <title>Genes from Arthrospira platensis.</title>
        <authorList>
            <person name="Faizal N."/>
            <person name="Venkatesh K."/>
            <person name="Arockiaraj J."/>
        </authorList>
    </citation>
    <scope>NUCLEOTIDE SEQUENCE</scope>
    <source>
        <strain evidence="9">SRM16</strain>
    </source>
</reference>
<dbReference type="SUPFAM" id="SSF55785">
    <property type="entry name" value="PYP-like sensor domain (PAS domain)"/>
    <property type="match status" value="3"/>
</dbReference>
<feature type="domain" description="PAS" evidence="7">
    <location>
        <begin position="200"/>
        <end position="244"/>
    </location>
</feature>
<name>A0A4Y7LI55_9CYAN</name>
<dbReference type="Gene3D" id="3.30.450.40">
    <property type="match status" value="3"/>
</dbReference>
<dbReference type="CDD" id="cd00130">
    <property type="entry name" value="PAS"/>
    <property type="match status" value="3"/>
</dbReference>
<evidence type="ECO:0000313" key="9">
    <source>
        <dbReference type="EMBL" id="SMZ64541.1"/>
    </source>
</evidence>
<dbReference type="SMART" id="SM00086">
    <property type="entry name" value="PAC"/>
    <property type="match status" value="3"/>
</dbReference>
<dbReference type="InterPro" id="IPR035965">
    <property type="entry name" value="PAS-like_dom_sf"/>
</dbReference>
<evidence type="ECO:0000259" key="8">
    <source>
        <dbReference type="PROSITE" id="PS50113"/>
    </source>
</evidence>
<dbReference type="PANTHER" id="PTHR43065:SF50">
    <property type="entry name" value="HISTIDINE KINASE"/>
    <property type="match status" value="1"/>
</dbReference>
<dbReference type="SUPFAM" id="SSF55781">
    <property type="entry name" value="GAF domain-like"/>
    <property type="match status" value="3"/>
</dbReference>
<dbReference type="InterPro" id="IPR005467">
    <property type="entry name" value="His_kinase_dom"/>
</dbReference>
<feature type="domain" description="Histidine kinase" evidence="6">
    <location>
        <begin position="954"/>
        <end position="1232"/>
    </location>
</feature>
<dbReference type="PROSITE" id="PS50113">
    <property type="entry name" value="PAC"/>
    <property type="match status" value="3"/>
</dbReference>
<dbReference type="PROSITE" id="PS50109">
    <property type="entry name" value="HIS_KIN"/>
    <property type="match status" value="1"/>
</dbReference>
<gene>
    <name evidence="9" type="primary">A-His KI</name>
</gene>
<feature type="domain" description="PAC" evidence="8">
    <location>
        <begin position="293"/>
        <end position="345"/>
    </location>
</feature>
<dbReference type="SUPFAM" id="SSF47384">
    <property type="entry name" value="Homodimeric domain of signal transducing histidine kinase"/>
    <property type="match status" value="1"/>
</dbReference>
<dbReference type="Gene3D" id="1.10.287.130">
    <property type="match status" value="1"/>
</dbReference>
<dbReference type="PROSITE" id="PS50112">
    <property type="entry name" value="PAS"/>
    <property type="match status" value="3"/>
</dbReference>
<sequence>MSRLNGRVFDLGSGVLRQIGISPDISFDDITRLTIHITNAPIAFISFIDQTHQWLKAQIGLSDDLSVYLDFCGYAIAYHRGGNLSTEPDSPTSQPIIIQDISTHPKLANHAIANNEQPIKSYLGVPITTRDGYQLGMLSVMTYECWQPSSGQIIALESLSRQVANQVNLHRQLMDLHGKLSHLETIIQERRKVWDIVRQERDFVNAVLDTISALVVVIDPDGQIVRFNKSCEQLTGYKAGDVEGLLIEDLGLSIFDQDWESLNWGLAAIEFDDPPPSSHQVQSNSIRMGHFPRQCENLWEGANGDSHLVAWSNSAIRNPDGSLRYILGCGIDITNRKQSEEMLHLLQRAIEASPNGIVISENTKNDLPIIYCNAAFEKLTGYTKEEVIGQNCRFLQGPETHEDAIAMIRQSIKRKQGCKVTLKNYRKNGSCFWNELAISPVRDHRGKLTHFIGIQTDITERKQSEDALRESEARYRLLADHATDLISRHDAEGIYIYASPACRDLLGYEPEELIGISAYNFFHPDDRERIQKSHQTLLSNSDVDTVSYRVRRSDGSFIWFETTSHAIRNQENNDIQEIVSISRDITERKQAEEILRERSHLSLLEAEVGKALGQGGTIPTILNRCAKAMDQYLKVAGVSIWTINSQTNQLERQAGAGIVTLKAPTPQLWNHELSQMSQQMAQLSHQTLEVPLVVEGRLMGMMAICSSHPLSPQVQDVLGWIANAIAVGIDRVKAREELQSRREALLFRLASQIRNSLDIDTILGTAVQEIRSVLQIDQCHFLWYLPTQPNRHNFAITHESRSPSLSTVLEDYPSDKIGWLAHKICNRETVQVNNLQDTTVLDATTRGLLEDAGIASEILLPLETRSGQRGAVVCNQYNSPRDWIDSDVELLRAVVDQLAIAIDQAELYAQTRAAALAAQTQAFHLSEALQDLQQKESQLIQSEKMSSLGQMVAGVAHEINNPVNFIYGNLTYARDYTKDLLELVELYQEQYPEPLEVIQERIEDIDLDFLVEDLPKILSSMEMGADRIRQIVVSLRNFSRLDEAEMKPVDIHEGIDSTLLILQNRLKAKGSSSGIELVKKYGQLPRVECYAGQLNQVFMNILSNAIDALDNQPDPRMITITTEVVSISSGSNLFPLPASDVIKTTSEGMIKPPVSKSQQVLIQIHDNGQGIPEDLKNRLFDPFFTTKPVGKGTGLGLSISYRIIVEKHGGSLKCISKPGDGCTFAIQIPIQPPPELKHAH</sequence>
<evidence type="ECO:0000256" key="3">
    <source>
        <dbReference type="ARBA" id="ARBA00022553"/>
    </source>
</evidence>
<accession>A0A4Y7LI55</accession>
<feature type="domain" description="PAS" evidence="7">
    <location>
        <begin position="342"/>
        <end position="415"/>
    </location>
</feature>
<dbReference type="InterPro" id="IPR000700">
    <property type="entry name" value="PAS-assoc_C"/>
</dbReference>
<dbReference type="NCBIfam" id="TIGR00229">
    <property type="entry name" value="sensory_box"/>
    <property type="match status" value="3"/>
</dbReference>
<protein>
    <recommendedName>
        <fullName evidence="2">histidine kinase</fullName>
        <ecNumber evidence="2">2.7.13.3</ecNumber>
    </recommendedName>
</protein>
<organism evidence="9">
    <name type="scientific">Arthrospira sp. SRM16</name>
    <dbReference type="NCBI Taxonomy" id="1929211"/>
    <lineage>
        <taxon>Bacteria</taxon>
        <taxon>Bacillati</taxon>
        <taxon>Cyanobacteriota</taxon>
        <taxon>Cyanophyceae</taxon>
        <taxon>Oscillatoriophycideae</taxon>
        <taxon>Oscillatoriales</taxon>
        <taxon>Microcoleaceae</taxon>
        <taxon>Arthrospira</taxon>
    </lineage>
</organism>
<evidence type="ECO:0000256" key="1">
    <source>
        <dbReference type="ARBA" id="ARBA00000085"/>
    </source>
</evidence>
<dbReference type="SMART" id="SM00387">
    <property type="entry name" value="HATPase_c"/>
    <property type="match status" value="1"/>
</dbReference>
<feature type="domain" description="PAC" evidence="8">
    <location>
        <begin position="416"/>
        <end position="470"/>
    </location>
</feature>
<dbReference type="Gene3D" id="3.30.450.20">
    <property type="entry name" value="PAS domain"/>
    <property type="match status" value="3"/>
</dbReference>
<evidence type="ECO:0000256" key="5">
    <source>
        <dbReference type="ARBA" id="ARBA00023012"/>
    </source>
</evidence>
<keyword evidence="5" id="KW-0902">Two-component regulatory system</keyword>
<dbReference type="Pfam" id="PF01590">
    <property type="entry name" value="GAF"/>
    <property type="match status" value="2"/>
</dbReference>
<feature type="domain" description="PAS" evidence="7">
    <location>
        <begin position="471"/>
        <end position="541"/>
    </location>
</feature>
<dbReference type="InterPro" id="IPR036890">
    <property type="entry name" value="HATPase_C_sf"/>
</dbReference>
<dbReference type="GO" id="GO:0000155">
    <property type="term" value="F:phosphorelay sensor kinase activity"/>
    <property type="evidence" value="ECO:0007669"/>
    <property type="project" value="InterPro"/>
</dbReference>
<comment type="catalytic activity">
    <reaction evidence="1">
        <text>ATP + protein L-histidine = ADP + protein N-phospho-L-histidine.</text>
        <dbReference type="EC" id="2.7.13.3"/>
    </reaction>
</comment>
<dbReference type="Pfam" id="PF08447">
    <property type="entry name" value="PAS_3"/>
    <property type="match status" value="1"/>
</dbReference>
<dbReference type="Pfam" id="PF02518">
    <property type="entry name" value="HATPase_c"/>
    <property type="match status" value="1"/>
</dbReference>
<dbReference type="Pfam" id="PF00512">
    <property type="entry name" value="HisKA"/>
    <property type="match status" value="1"/>
</dbReference>
<evidence type="ECO:0000256" key="2">
    <source>
        <dbReference type="ARBA" id="ARBA00012438"/>
    </source>
</evidence>
<evidence type="ECO:0000256" key="4">
    <source>
        <dbReference type="ARBA" id="ARBA00022777"/>
    </source>
</evidence>
<dbReference type="InterPro" id="IPR003018">
    <property type="entry name" value="GAF"/>
</dbReference>
<keyword evidence="4 9" id="KW-0808">Transferase</keyword>
<dbReference type="InterPro" id="IPR003661">
    <property type="entry name" value="HisK_dim/P_dom"/>
</dbReference>
<dbReference type="EMBL" id="LT883645">
    <property type="protein sequence ID" value="SMZ64541.1"/>
    <property type="molecule type" value="mRNA"/>
</dbReference>
<dbReference type="InterPro" id="IPR000014">
    <property type="entry name" value="PAS"/>
</dbReference>
<evidence type="ECO:0000259" key="7">
    <source>
        <dbReference type="PROSITE" id="PS50112"/>
    </source>
</evidence>
<dbReference type="InterPro" id="IPR001610">
    <property type="entry name" value="PAC"/>
</dbReference>
<proteinExistence type="evidence at transcript level"/>
<dbReference type="Gene3D" id="3.30.565.10">
    <property type="entry name" value="Histidine kinase-like ATPase, C-terminal domain"/>
    <property type="match status" value="1"/>
</dbReference>
<keyword evidence="3" id="KW-0597">Phosphoprotein</keyword>
<dbReference type="SMART" id="SM00091">
    <property type="entry name" value="PAS"/>
    <property type="match status" value="3"/>
</dbReference>
<evidence type="ECO:0000259" key="6">
    <source>
        <dbReference type="PROSITE" id="PS50109"/>
    </source>
</evidence>